<feature type="transmembrane region" description="Helical" evidence="5">
    <location>
        <begin position="42"/>
        <end position="61"/>
    </location>
</feature>
<evidence type="ECO:0000256" key="4">
    <source>
        <dbReference type="ARBA" id="ARBA00023136"/>
    </source>
</evidence>
<evidence type="ECO:0000313" key="8">
    <source>
        <dbReference type="EnsemblMetazoa" id="PHUM023670-PA"/>
    </source>
</evidence>
<dbReference type="AlphaFoldDB" id="E0V9X6"/>
<dbReference type="CTD" id="8233882"/>
<dbReference type="GO" id="GO:0005783">
    <property type="term" value="C:endoplasmic reticulum"/>
    <property type="evidence" value="ECO:0007669"/>
    <property type="project" value="UniProtKB-ARBA"/>
</dbReference>
<dbReference type="EMBL" id="DS235000">
    <property type="protein sequence ID" value="EEB10182.1"/>
    <property type="molecule type" value="Genomic_DNA"/>
</dbReference>
<evidence type="ECO:0000256" key="2">
    <source>
        <dbReference type="ARBA" id="ARBA00022692"/>
    </source>
</evidence>
<feature type="domain" description="RETREG1-3/ARL6IP-like N-terminal reticulon-homology" evidence="6">
    <location>
        <begin position="26"/>
        <end position="141"/>
    </location>
</feature>
<organism>
    <name type="scientific">Pediculus humanus subsp. corporis</name>
    <name type="common">Body louse</name>
    <dbReference type="NCBI Taxonomy" id="121224"/>
    <lineage>
        <taxon>Eukaryota</taxon>
        <taxon>Metazoa</taxon>
        <taxon>Ecdysozoa</taxon>
        <taxon>Arthropoda</taxon>
        <taxon>Hexapoda</taxon>
        <taxon>Insecta</taxon>
        <taxon>Pterygota</taxon>
        <taxon>Neoptera</taxon>
        <taxon>Paraneoptera</taxon>
        <taxon>Psocodea</taxon>
        <taxon>Troctomorpha</taxon>
        <taxon>Phthiraptera</taxon>
        <taxon>Anoplura</taxon>
        <taxon>Pediculidae</taxon>
        <taxon>Pediculus</taxon>
    </lineage>
</organism>
<dbReference type="HOGENOM" id="CLU_1724493_0_0_1"/>
<reference evidence="8" key="3">
    <citation type="submission" date="2021-02" db="UniProtKB">
        <authorList>
            <consortium name="EnsemblMetazoa"/>
        </authorList>
    </citation>
    <scope>IDENTIFICATION</scope>
    <source>
        <strain evidence="8">USDA</strain>
    </source>
</reference>
<evidence type="ECO:0000256" key="3">
    <source>
        <dbReference type="ARBA" id="ARBA00022989"/>
    </source>
</evidence>
<evidence type="ECO:0000256" key="1">
    <source>
        <dbReference type="ARBA" id="ARBA00004141"/>
    </source>
</evidence>
<evidence type="ECO:0000313" key="7">
    <source>
        <dbReference type="EMBL" id="EEB10182.1"/>
    </source>
</evidence>
<dbReference type="GO" id="GO:0016020">
    <property type="term" value="C:membrane"/>
    <property type="evidence" value="ECO:0007669"/>
    <property type="project" value="UniProtKB-SubCell"/>
</dbReference>
<dbReference type="FunCoup" id="E0V9X6">
    <property type="interactions" value="957"/>
</dbReference>
<dbReference type="STRING" id="121224.E0V9X6"/>
<dbReference type="PANTHER" id="PTHR20952:SF0">
    <property type="entry name" value="ADP-RIBOSYLATION FACTOR-LIKE PROTEIN 6-INTERACTING PROTEIN 1"/>
    <property type="match status" value="1"/>
</dbReference>
<sequence>MAEHLSVTELEKEAKKLKRELEAWRDIILPIDSILSWEKNSYIGIIVATTSVGFFLLWLMNLSILSIIARFGILITIVDYFVPTIAESARRPERWTSAKERKLESICRSLASYKLFLIKLIKSFYKLKMEHPKFVILHNCYFKSDASLLDWK</sequence>
<evidence type="ECO:0000256" key="5">
    <source>
        <dbReference type="SAM" id="Phobius"/>
    </source>
</evidence>
<dbReference type="InParanoid" id="E0V9X6"/>
<dbReference type="RefSeq" id="XP_002422920.1">
    <property type="nucleotide sequence ID" value="XM_002422875.1"/>
</dbReference>
<dbReference type="Proteomes" id="UP000009046">
    <property type="component" value="Unassembled WGS sequence"/>
</dbReference>
<dbReference type="VEuPathDB" id="VectorBase:PHUM023670"/>
<accession>E0V9X6</accession>
<proteinExistence type="predicted"/>
<protein>
    <submittedName>
        <fullName evidence="7 8">ARL-6-interacting protein, putative</fullName>
    </submittedName>
</protein>
<dbReference type="PANTHER" id="PTHR20952">
    <property type="entry name" value="ADP-RIBOSYLATION-LIKE FACTOR 6-INTERACTING PROTEIN"/>
    <property type="match status" value="1"/>
</dbReference>
<keyword evidence="4 5" id="KW-0472">Membrane</keyword>
<keyword evidence="9" id="KW-1185">Reference proteome</keyword>
<dbReference type="EMBL" id="AAZO01000285">
    <property type="status" value="NOT_ANNOTATED_CDS"/>
    <property type="molecule type" value="Genomic_DNA"/>
</dbReference>
<name>E0V9X6_PEDHC</name>
<dbReference type="Pfam" id="PF24456">
    <property type="entry name" value="RHD_RETREG1-3"/>
    <property type="match status" value="1"/>
</dbReference>
<keyword evidence="2 5" id="KW-0812">Transmembrane</keyword>
<evidence type="ECO:0000313" key="9">
    <source>
        <dbReference type="Proteomes" id="UP000009046"/>
    </source>
</evidence>
<dbReference type="OMA" id="GWWKFHN"/>
<dbReference type="KEGG" id="phu:Phum_PHUM023670"/>
<dbReference type="EnsemblMetazoa" id="PHUM023670-RA">
    <property type="protein sequence ID" value="PHUM023670-PA"/>
    <property type="gene ID" value="PHUM023670"/>
</dbReference>
<evidence type="ECO:0000259" key="6">
    <source>
        <dbReference type="Pfam" id="PF24456"/>
    </source>
</evidence>
<comment type="subcellular location">
    <subcellularLocation>
        <location evidence="1">Membrane</location>
        <topology evidence="1">Multi-pass membrane protein</topology>
    </subcellularLocation>
</comment>
<dbReference type="GeneID" id="8233882"/>
<dbReference type="InterPro" id="IPR057282">
    <property type="entry name" value="RETREG1-3-like_RHD"/>
</dbReference>
<gene>
    <name evidence="8" type="primary">8233882</name>
    <name evidence="7" type="ORF">Phum_PHUM023670</name>
</gene>
<reference evidence="7" key="2">
    <citation type="submission" date="2007-04" db="EMBL/GenBank/DDBJ databases">
        <title>The genome of the human body louse.</title>
        <authorList>
            <consortium name="The Human Body Louse Genome Consortium"/>
            <person name="Kirkness E."/>
            <person name="Walenz B."/>
            <person name="Hass B."/>
            <person name="Bruggner R."/>
            <person name="Strausberg R."/>
        </authorList>
    </citation>
    <scope>NUCLEOTIDE SEQUENCE</scope>
    <source>
        <strain evidence="7">USDA</strain>
    </source>
</reference>
<dbReference type="eggNOG" id="ENOG502QTTI">
    <property type="taxonomic scope" value="Eukaryota"/>
</dbReference>
<dbReference type="InterPro" id="IPR052114">
    <property type="entry name" value="ER_autophagy_membrane_reg"/>
</dbReference>
<reference evidence="7" key="1">
    <citation type="submission" date="2007-04" db="EMBL/GenBank/DDBJ databases">
        <title>Annotation of Pediculus humanus corporis strain USDA.</title>
        <authorList>
            <person name="Kirkness E."/>
            <person name="Hannick L."/>
            <person name="Hass B."/>
            <person name="Bruggner R."/>
            <person name="Lawson D."/>
            <person name="Bidwell S."/>
            <person name="Joardar V."/>
            <person name="Caler E."/>
            <person name="Walenz B."/>
            <person name="Inman J."/>
            <person name="Schobel S."/>
            <person name="Galinsky K."/>
            <person name="Amedeo P."/>
            <person name="Strausberg R."/>
        </authorList>
    </citation>
    <scope>NUCLEOTIDE SEQUENCE</scope>
    <source>
        <strain evidence="7">USDA</strain>
    </source>
</reference>
<dbReference type="OrthoDB" id="6416122at2759"/>
<keyword evidence="3 5" id="KW-1133">Transmembrane helix</keyword>